<protein>
    <submittedName>
        <fullName evidence="13">L,D-transpeptidase</fullName>
        <ecNumber evidence="13">2.3.2.-</ecNumber>
    </submittedName>
</protein>
<evidence type="ECO:0000256" key="8">
    <source>
        <dbReference type="ARBA" id="ARBA00023316"/>
    </source>
</evidence>
<dbReference type="EC" id="2.3.2.-" evidence="13"/>
<dbReference type="CDD" id="cd16913">
    <property type="entry name" value="YkuD_like"/>
    <property type="match status" value="1"/>
</dbReference>
<keyword evidence="14" id="KW-1185">Reference proteome</keyword>
<dbReference type="PANTHER" id="PTHR30582">
    <property type="entry name" value="L,D-TRANSPEPTIDASE"/>
    <property type="match status" value="1"/>
</dbReference>
<evidence type="ECO:0000259" key="12">
    <source>
        <dbReference type="PROSITE" id="PS52029"/>
    </source>
</evidence>
<evidence type="ECO:0000256" key="1">
    <source>
        <dbReference type="ARBA" id="ARBA00004752"/>
    </source>
</evidence>
<keyword evidence="13" id="KW-0012">Acyltransferase</keyword>
<keyword evidence="11" id="KW-0472">Membrane</keyword>
<dbReference type="Pfam" id="PF03734">
    <property type="entry name" value="YkuD"/>
    <property type="match status" value="1"/>
</dbReference>
<feature type="active site" description="Nucleophile" evidence="9">
    <location>
        <position position="404"/>
    </location>
</feature>
<evidence type="ECO:0000256" key="6">
    <source>
        <dbReference type="ARBA" id="ARBA00022960"/>
    </source>
</evidence>
<dbReference type="EMBL" id="JBHLVF010000028">
    <property type="protein sequence ID" value="MFC0393119.1"/>
    <property type="molecule type" value="Genomic_DNA"/>
</dbReference>
<dbReference type="InterPro" id="IPR005490">
    <property type="entry name" value="LD_TPept_cat_dom"/>
</dbReference>
<dbReference type="Gene3D" id="2.40.440.10">
    <property type="entry name" value="L,D-transpeptidase catalytic domain-like"/>
    <property type="match status" value="1"/>
</dbReference>
<feature type="domain" description="L,D-TPase catalytic" evidence="12">
    <location>
        <begin position="319"/>
        <end position="428"/>
    </location>
</feature>
<evidence type="ECO:0000256" key="11">
    <source>
        <dbReference type="SAM" id="Phobius"/>
    </source>
</evidence>
<name>A0ABV6JCD8_9BACL</name>
<evidence type="ECO:0000313" key="14">
    <source>
        <dbReference type="Proteomes" id="UP001589818"/>
    </source>
</evidence>
<keyword evidence="7 9" id="KW-0573">Peptidoglycan synthesis</keyword>
<feature type="region of interest" description="Disordered" evidence="10">
    <location>
        <begin position="285"/>
        <end position="313"/>
    </location>
</feature>
<dbReference type="RefSeq" id="WP_204818896.1">
    <property type="nucleotide sequence ID" value="NZ_JANHOF010000016.1"/>
</dbReference>
<evidence type="ECO:0000256" key="10">
    <source>
        <dbReference type="SAM" id="MobiDB-lite"/>
    </source>
</evidence>
<gene>
    <name evidence="13" type="ORF">ACFFJ8_17270</name>
</gene>
<feature type="active site" description="Proton donor/acceptor" evidence="9">
    <location>
        <position position="388"/>
    </location>
</feature>
<dbReference type="PROSITE" id="PS52029">
    <property type="entry name" value="LD_TPASE"/>
    <property type="match status" value="1"/>
</dbReference>
<dbReference type="InterPro" id="IPR038063">
    <property type="entry name" value="Transpep_catalytic_dom"/>
</dbReference>
<dbReference type="PANTHER" id="PTHR30582:SF24">
    <property type="entry name" value="L,D-TRANSPEPTIDASE ERFK_SRFK-RELATED"/>
    <property type="match status" value="1"/>
</dbReference>
<reference evidence="13 14" key="1">
    <citation type="submission" date="2024-09" db="EMBL/GenBank/DDBJ databases">
        <authorList>
            <person name="Sun Q."/>
            <person name="Mori K."/>
        </authorList>
    </citation>
    <scope>NUCLEOTIDE SEQUENCE [LARGE SCALE GENOMIC DNA]</scope>
    <source>
        <strain evidence="13 14">CCM 4839</strain>
    </source>
</reference>
<dbReference type="InterPro" id="IPR050979">
    <property type="entry name" value="LD-transpeptidase"/>
</dbReference>
<feature type="transmembrane region" description="Helical" evidence="11">
    <location>
        <begin position="82"/>
        <end position="100"/>
    </location>
</feature>
<comment type="pathway">
    <text evidence="1 9">Cell wall biogenesis; peptidoglycan biosynthesis.</text>
</comment>
<keyword evidence="11" id="KW-0812">Transmembrane</keyword>
<evidence type="ECO:0000256" key="7">
    <source>
        <dbReference type="ARBA" id="ARBA00022984"/>
    </source>
</evidence>
<sequence length="462" mass="51177">MEERSDNMNYLKQYVQNHPDNRMAWYLLGKQYVLEGKDAKANYCFLQAGSIYEAYERKQHPMAKGPQQMIQVWNRKRRIRTLFRRSIVIAVLLLGGLMALPHMGPSSLPGEDSMEAALGGEQTQNGMKEQMQVVLMNPAVNRPLGKSLELLLEGESKPSDYGLSVMLEQLGSWRSWTGDTRILLSTRKQGEGEAYQIQMHDSGVCECQPSDATEAFEKWNSWSGMQEERWTLSSAISQYRELYGKWPTAIEDLIRPYPNNVISGGTAGMRKLFPAMLQTMKALPGSGEVGASSEAGQMNSASRDTLPNGGADQLPGAPLSIVVDMDTHRLAVVSGDVIVRSYPVGLGGEKTPPGNFYISEKVKNPNGKDDGEFGSRGMTLSGTLYAIHGTNEPDSIGKDESHGCIRMGKEDVEELYDLVPLGTKVNIKSGVLPEEPQPPVKRFRLQPTQDETNPAVVYRWLS</sequence>
<organism evidence="13 14">
    <name type="scientific">Paenibacillus mendelii</name>
    <dbReference type="NCBI Taxonomy" id="206163"/>
    <lineage>
        <taxon>Bacteria</taxon>
        <taxon>Bacillati</taxon>
        <taxon>Bacillota</taxon>
        <taxon>Bacilli</taxon>
        <taxon>Bacillales</taxon>
        <taxon>Paenibacillaceae</taxon>
        <taxon>Paenibacillus</taxon>
    </lineage>
</organism>
<feature type="compositionally biased region" description="Low complexity" evidence="10">
    <location>
        <begin position="285"/>
        <end position="296"/>
    </location>
</feature>
<evidence type="ECO:0000256" key="3">
    <source>
        <dbReference type="ARBA" id="ARBA00022676"/>
    </source>
</evidence>
<evidence type="ECO:0000256" key="4">
    <source>
        <dbReference type="ARBA" id="ARBA00022679"/>
    </source>
</evidence>
<dbReference type="GO" id="GO:0016746">
    <property type="term" value="F:acyltransferase activity"/>
    <property type="evidence" value="ECO:0007669"/>
    <property type="project" value="UniProtKB-KW"/>
</dbReference>
<keyword evidence="4 13" id="KW-0808">Transferase</keyword>
<dbReference type="SUPFAM" id="SSF141523">
    <property type="entry name" value="L,D-transpeptidase catalytic domain-like"/>
    <property type="match status" value="1"/>
</dbReference>
<evidence type="ECO:0000313" key="13">
    <source>
        <dbReference type="EMBL" id="MFC0393119.1"/>
    </source>
</evidence>
<dbReference type="Proteomes" id="UP001589818">
    <property type="component" value="Unassembled WGS sequence"/>
</dbReference>
<accession>A0ABV6JCD8</accession>
<keyword evidence="6 9" id="KW-0133">Cell shape</keyword>
<evidence type="ECO:0000256" key="2">
    <source>
        <dbReference type="ARBA" id="ARBA00005992"/>
    </source>
</evidence>
<evidence type="ECO:0000256" key="5">
    <source>
        <dbReference type="ARBA" id="ARBA00022801"/>
    </source>
</evidence>
<keyword evidence="8 9" id="KW-0961">Cell wall biogenesis/degradation</keyword>
<keyword evidence="5" id="KW-0378">Hydrolase</keyword>
<proteinExistence type="inferred from homology"/>
<comment type="similarity">
    <text evidence="2">Belongs to the YkuD family.</text>
</comment>
<comment type="caution">
    <text evidence="13">The sequence shown here is derived from an EMBL/GenBank/DDBJ whole genome shotgun (WGS) entry which is preliminary data.</text>
</comment>
<keyword evidence="3" id="KW-0328">Glycosyltransferase</keyword>
<evidence type="ECO:0000256" key="9">
    <source>
        <dbReference type="PROSITE-ProRule" id="PRU01373"/>
    </source>
</evidence>
<keyword evidence="11" id="KW-1133">Transmembrane helix</keyword>